<evidence type="ECO:0000313" key="18">
    <source>
        <dbReference type="Proteomes" id="UP000324897"/>
    </source>
</evidence>
<evidence type="ECO:0000313" key="17">
    <source>
        <dbReference type="EMBL" id="TVU28845.1"/>
    </source>
</evidence>
<dbReference type="SUPFAM" id="SSF53850">
    <property type="entry name" value="Periplasmic binding protein-like II"/>
    <property type="match status" value="1"/>
</dbReference>
<comment type="subcellular location">
    <subcellularLocation>
        <location evidence="1">Membrane</location>
        <topology evidence="1">Multi-pass membrane protein</topology>
    </subcellularLocation>
</comment>
<dbReference type="CDD" id="cd19990">
    <property type="entry name" value="PBP1_GABAb_receptor_plant"/>
    <property type="match status" value="1"/>
</dbReference>
<dbReference type="FunFam" id="3.40.190.10:FF:000195">
    <property type="entry name" value="Glutamate receptor 2.7"/>
    <property type="match status" value="1"/>
</dbReference>
<keyword evidence="8 14" id="KW-0472">Membrane</keyword>
<evidence type="ECO:0000256" key="2">
    <source>
        <dbReference type="ARBA" id="ARBA00008685"/>
    </source>
</evidence>
<evidence type="ECO:0000256" key="11">
    <source>
        <dbReference type="ARBA" id="ARBA00023286"/>
    </source>
</evidence>
<evidence type="ECO:0000256" key="12">
    <source>
        <dbReference type="ARBA" id="ARBA00023303"/>
    </source>
</evidence>
<evidence type="ECO:0000256" key="7">
    <source>
        <dbReference type="ARBA" id="ARBA00023065"/>
    </source>
</evidence>
<dbReference type="FunFam" id="1.10.287.70:FF:000037">
    <property type="entry name" value="Glutamate receptor"/>
    <property type="match status" value="1"/>
</dbReference>
<keyword evidence="10" id="KW-0325">Glycoprotein</keyword>
<dbReference type="OrthoDB" id="5984008at2759"/>
<feature type="transmembrane region" description="Helical" evidence="14">
    <location>
        <begin position="822"/>
        <end position="845"/>
    </location>
</feature>
<dbReference type="InterPro" id="IPR017103">
    <property type="entry name" value="Iontropic_Glu_rcpt_pln"/>
</dbReference>
<dbReference type="GO" id="GO:0016020">
    <property type="term" value="C:membrane"/>
    <property type="evidence" value="ECO:0007669"/>
    <property type="project" value="UniProtKB-SubCell"/>
</dbReference>
<feature type="signal peptide" evidence="15">
    <location>
        <begin position="1"/>
        <end position="29"/>
    </location>
</feature>
<dbReference type="Pfam" id="PF10613">
    <property type="entry name" value="Lig_chan-Glu_bd"/>
    <property type="match status" value="1"/>
</dbReference>
<dbReference type="InterPro" id="IPR044440">
    <property type="entry name" value="GABAb_receptor_plant_PBP1"/>
</dbReference>
<dbReference type="Gene3D" id="3.40.50.2300">
    <property type="match status" value="2"/>
</dbReference>
<feature type="domain" description="Ionotropic glutamate receptor C-terminal" evidence="16">
    <location>
        <begin position="457"/>
        <end position="805"/>
    </location>
</feature>
<sequence>MGRRFTTSWPAYSLLLLLALAALTSHAAAAGTVRVGIILDQASVTGTRFQTSIQMAVEDYYSAHPNSTTKVELHFRDSSGDAVGAVSAAVDLIKNAQVQAIIGPQAAATTEFVAQIGNHTHVPVLSYSATYPVSRSTAPYLVRACADDSYQTFPIAAILRRFTWRAVVLLHEDSPSGAGIEPALDDALRDVDAGVALRAAVPADASDDRLDAVLYRAKAMTTRVYVVHVSAPLALRLFRRAKDAGMMSEGYVWIATAGVGDADALSPEDIDAMQGVLSVRAYVQPTSQVDDFAERFKARLLQANPGGSQDIRDPTVSTLWAYDTAWAVAAAAEASGISDPAFEPPQGSTGPTELDQLGVSATGETFLNAVLGTTFDGLAGKFRLVNGQLPMPPVYEIINFAGDGVTATVGFWSGKSGISQDLDPSIGEGLKKIFWPGAGHSDVWIPRGWAFSPVEKELVIAVPVKHGFHQFVQVYNDSITNQTMITGYCIDVFDAAVKALPFPVYYRYEPYYAIGDNNSYDQLVDLVAQQKADAVVGDVAITASRMAVVDFTLPFTESGWSMVVRMQSQTSTSMFFFLKPLTPGLWFVSLAAFIFTGFVIWVIEHRINPEFRGTPMQQFGTIFHYAFSTLVFAHRENVQSNLSKFLMVIWVFAVLILTSSYTASLTTLLTVQKLNPSVTDINDLLGNGDYVGYQEGSFIAEELVRMNFDQSKLRSYSTPEEYADALSKGSGNGGVTAVFDEVPYLKIFLSQYCDGYTMAGPVYKGTGLGFAFPNGSPMVQEVSRAIVGLTEGDDMGRIERKWFGVPGTCGENVDSSNASLTLWNFSGLFLITGVASSLMLFIYLVRFVYQERHELKTAGPGSGSVSLKRLRAWMQHYDQKDMSSPQFKEQSWRDSPSRGSSHGKQRDRSEQEEAMPTRDFGAPGASPLSDHSRMESASSLERKLSNEFRTPFEQRMGETGAASTDKRSSTPERRTSFKLPQKEERKELPLSP</sequence>
<evidence type="ECO:0000259" key="16">
    <source>
        <dbReference type="SMART" id="SM00079"/>
    </source>
</evidence>
<evidence type="ECO:0000256" key="15">
    <source>
        <dbReference type="SAM" id="SignalP"/>
    </source>
</evidence>
<dbReference type="AlphaFoldDB" id="A0A5J9UZ05"/>
<dbReference type="EMBL" id="RWGY01000011">
    <property type="protein sequence ID" value="TVU28845.1"/>
    <property type="molecule type" value="Genomic_DNA"/>
</dbReference>
<keyword evidence="11" id="KW-1071">Ligand-gated ion channel</keyword>
<dbReference type="GO" id="GO:0015276">
    <property type="term" value="F:ligand-gated monoatomic ion channel activity"/>
    <property type="evidence" value="ECO:0007669"/>
    <property type="project" value="InterPro"/>
</dbReference>
<dbReference type="PANTHER" id="PTHR18966">
    <property type="entry name" value="IONOTROPIC GLUTAMATE RECEPTOR"/>
    <property type="match status" value="1"/>
</dbReference>
<dbReference type="Pfam" id="PF00060">
    <property type="entry name" value="Lig_chan"/>
    <property type="match status" value="1"/>
</dbReference>
<dbReference type="InterPro" id="IPR028082">
    <property type="entry name" value="Peripla_BP_I"/>
</dbReference>
<dbReference type="SUPFAM" id="SSF53822">
    <property type="entry name" value="Periplasmic binding protein-like I"/>
    <property type="match status" value="1"/>
</dbReference>
<evidence type="ECO:0000256" key="14">
    <source>
        <dbReference type="SAM" id="Phobius"/>
    </source>
</evidence>
<keyword evidence="18" id="KW-1185">Reference proteome</keyword>
<dbReference type="Pfam" id="PF01094">
    <property type="entry name" value="ANF_receptor"/>
    <property type="match status" value="1"/>
</dbReference>
<comment type="caution">
    <text evidence="17">The sequence shown here is derived from an EMBL/GenBank/DDBJ whole genome shotgun (WGS) entry which is preliminary data.</text>
</comment>
<keyword evidence="7" id="KW-0406">Ion transport</keyword>
<dbReference type="Gramene" id="TVU28845">
    <property type="protein sequence ID" value="TVU28845"/>
    <property type="gene ID" value="EJB05_20380"/>
</dbReference>
<feature type="compositionally biased region" description="Basic and acidic residues" evidence="13">
    <location>
        <begin position="930"/>
        <end position="956"/>
    </location>
</feature>
<evidence type="ECO:0000256" key="10">
    <source>
        <dbReference type="ARBA" id="ARBA00023180"/>
    </source>
</evidence>
<keyword evidence="12" id="KW-0407">Ion channel</keyword>
<evidence type="ECO:0000256" key="5">
    <source>
        <dbReference type="ARBA" id="ARBA00022729"/>
    </source>
</evidence>
<feature type="non-terminal residue" evidence="17">
    <location>
        <position position="1"/>
    </location>
</feature>
<protein>
    <recommendedName>
        <fullName evidence="16">Ionotropic glutamate receptor C-terminal domain-containing protein</fullName>
    </recommendedName>
</protein>
<evidence type="ECO:0000256" key="3">
    <source>
        <dbReference type="ARBA" id="ARBA00022448"/>
    </source>
</evidence>
<organism evidence="17 18">
    <name type="scientific">Eragrostis curvula</name>
    <name type="common">weeping love grass</name>
    <dbReference type="NCBI Taxonomy" id="38414"/>
    <lineage>
        <taxon>Eukaryota</taxon>
        <taxon>Viridiplantae</taxon>
        <taxon>Streptophyta</taxon>
        <taxon>Embryophyta</taxon>
        <taxon>Tracheophyta</taxon>
        <taxon>Spermatophyta</taxon>
        <taxon>Magnoliopsida</taxon>
        <taxon>Liliopsida</taxon>
        <taxon>Poales</taxon>
        <taxon>Poaceae</taxon>
        <taxon>PACMAD clade</taxon>
        <taxon>Chloridoideae</taxon>
        <taxon>Eragrostideae</taxon>
        <taxon>Eragrostidinae</taxon>
        <taxon>Eragrostis</taxon>
    </lineage>
</organism>
<evidence type="ECO:0000256" key="6">
    <source>
        <dbReference type="ARBA" id="ARBA00022989"/>
    </source>
</evidence>
<keyword evidence="3" id="KW-0813">Transport</keyword>
<dbReference type="Gene3D" id="1.10.287.70">
    <property type="match status" value="1"/>
</dbReference>
<name>A0A5J9UZ05_9POAL</name>
<dbReference type="InterPro" id="IPR015683">
    <property type="entry name" value="Ionotropic_Glu_rcpt"/>
</dbReference>
<comment type="similarity">
    <text evidence="2">Belongs to the glutamate-gated ion channel (TC 1.A.10.1) family.</text>
</comment>
<dbReference type="FunFam" id="3.40.190.10:FF:000150">
    <property type="entry name" value="Glutamate receptor 2.7"/>
    <property type="match status" value="1"/>
</dbReference>
<feature type="transmembrane region" description="Helical" evidence="14">
    <location>
        <begin position="584"/>
        <end position="603"/>
    </location>
</feature>
<evidence type="ECO:0000256" key="8">
    <source>
        <dbReference type="ARBA" id="ARBA00023136"/>
    </source>
</evidence>
<dbReference type="CDD" id="cd13686">
    <property type="entry name" value="GluR_Plant"/>
    <property type="match status" value="1"/>
</dbReference>
<evidence type="ECO:0000256" key="1">
    <source>
        <dbReference type="ARBA" id="ARBA00004141"/>
    </source>
</evidence>
<feature type="compositionally biased region" description="Basic and acidic residues" evidence="13">
    <location>
        <begin position="964"/>
        <end position="992"/>
    </location>
</feature>
<accession>A0A5J9UZ05</accession>
<dbReference type="InterPro" id="IPR001828">
    <property type="entry name" value="ANF_lig-bd_rcpt"/>
</dbReference>
<dbReference type="InterPro" id="IPR019594">
    <property type="entry name" value="Glu/Gly-bd"/>
</dbReference>
<dbReference type="SMART" id="SM00079">
    <property type="entry name" value="PBPe"/>
    <property type="match status" value="1"/>
</dbReference>
<evidence type="ECO:0000256" key="9">
    <source>
        <dbReference type="ARBA" id="ARBA00023170"/>
    </source>
</evidence>
<dbReference type="Proteomes" id="UP000324897">
    <property type="component" value="Chromosome 1"/>
</dbReference>
<feature type="region of interest" description="Disordered" evidence="13">
    <location>
        <begin position="879"/>
        <end position="992"/>
    </location>
</feature>
<dbReference type="PIRSF" id="PIRSF037090">
    <property type="entry name" value="Iontro_Glu-like_rcpt_pln"/>
    <property type="match status" value="1"/>
</dbReference>
<dbReference type="InterPro" id="IPR001320">
    <property type="entry name" value="Iontro_rcpt_C"/>
</dbReference>
<evidence type="ECO:0000256" key="4">
    <source>
        <dbReference type="ARBA" id="ARBA00022692"/>
    </source>
</evidence>
<proteinExistence type="inferred from homology"/>
<feature type="transmembrane region" description="Helical" evidence="14">
    <location>
        <begin position="645"/>
        <end position="669"/>
    </location>
</feature>
<keyword evidence="4 14" id="KW-0812">Transmembrane</keyword>
<keyword evidence="9" id="KW-0675">Receptor</keyword>
<evidence type="ECO:0000256" key="13">
    <source>
        <dbReference type="SAM" id="MobiDB-lite"/>
    </source>
</evidence>
<reference evidence="17 18" key="1">
    <citation type="journal article" date="2019" name="Sci. Rep.">
        <title>A high-quality genome of Eragrostis curvula grass provides insights into Poaceae evolution and supports new strategies to enhance forage quality.</title>
        <authorList>
            <person name="Carballo J."/>
            <person name="Santos B.A.C.M."/>
            <person name="Zappacosta D."/>
            <person name="Garbus I."/>
            <person name="Selva J.P."/>
            <person name="Gallo C.A."/>
            <person name="Diaz A."/>
            <person name="Albertini E."/>
            <person name="Caccamo M."/>
            <person name="Echenique V."/>
        </authorList>
    </citation>
    <scope>NUCLEOTIDE SEQUENCE [LARGE SCALE GENOMIC DNA]</scope>
    <source>
        <strain evidence="18">cv. Victoria</strain>
        <tissue evidence="17">Leaf</tissue>
    </source>
</reference>
<keyword evidence="6 14" id="KW-1133">Transmembrane helix</keyword>
<dbReference type="Gene3D" id="3.40.190.10">
    <property type="entry name" value="Periplasmic binding protein-like II"/>
    <property type="match status" value="2"/>
</dbReference>
<dbReference type="FunFam" id="3.40.50.2300:FF:000188">
    <property type="entry name" value="Glutamate receptor"/>
    <property type="match status" value="1"/>
</dbReference>
<keyword evidence="5 15" id="KW-0732">Signal</keyword>
<gene>
    <name evidence="17" type="ORF">EJB05_20380</name>
</gene>
<feature type="chain" id="PRO_5023919688" description="Ionotropic glutamate receptor C-terminal domain-containing protein" evidence="15">
    <location>
        <begin position="30"/>
        <end position="992"/>
    </location>
</feature>